<dbReference type="GO" id="GO:0008270">
    <property type="term" value="F:zinc ion binding"/>
    <property type="evidence" value="ECO:0007669"/>
    <property type="project" value="UniProtKB-KW"/>
</dbReference>
<dbReference type="InterPro" id="IPR043502">
    <property type="entry name" value="DNA/RNA_pol_sf"/>
</dbReference>
<evidence type="ECO:0000256" key="3">
    <source>
        <dbReference type="PROSITE-ProRule" id="PRU00047"/>
    </source>
</evidence>
<dbReference type="Pfam" id="PF13976">
    <property type="entry name" value="gag_pre-integrs"/>
    <property type="match status" value="1"/>
</dbReference>
<dbReference type="PROSITE" id="PS50158">
    <property type="entry name" value="ZF_CCHC"/>
    <property type="match status" value="1"/>
</dbReference>
<evidence type="ECO:0000259" key="4">
    <source>
        <dbReference type="PROSITE" id="PS50158"/>
    </source>
</evidence>
<dbReference type="SMART" id="SM00343">
    <property type="entry name" value="ZnF_C2HC"/>
    <property type="match status" value="1"/>
</dbReference>
<name>A0A2N9GDT8_FAGSY</name>
<evidence type="ECO:0008006" key="7">
    <source>
        <dbReference type="Google" id="ProtNLM"/>
    </source>
</evidence>
<dbReference type="Pfam" id="PF22936">
    <property type="entry name" value="Pol_BBD"/>
    <property type="match status" value="1"/>
</dbReference>
<dbReference type="GO" id="GO:0015074">
    <property type="term" value="P:DNA integration"/>
    <property type="evidence" value="ECO:0007669"/>
    <property type="project" value="InterPro"/>
</dbReference>
<feature type="domain" description="Integrase catalytic" evidence="5">
    <location>
        <begin position="324"/>
        <end position="499"/>
    </location>
</feature>
<feature type="domain" description="CCHC-type" evidence="4">
    <location>
        <begin position="138"/>
        <end position="152"/>
    </location>
</feature>
<reference evidence="6" key="1">
    <citation type="submission" date="2018-02" db="EMBL/GenBank/DDBJ databases">
        <authorList>
            <person name="Cohen D.B."/>
            <person name="Kent A.D."/>
        </authorList>
    </citation>
    <scope>NUCLEOTIDE SEQUENCE</scope>
</reference>
<sequence length="822" mass="93578">MIDDKPIMEQVHEYQNIVLEILAEGMVIDDAFQAAALIEKLPPSWKEYRNYLKHKKRDMSLEDLVVHIRIEESNWQKDKNDLVNEFSSKANLVEQNQPGKSENFQKFTREKGPNKKFEKRENKFKKHDKVQKKKKGPCFVCGKIGHNAAQCRLRKGHPYHPKPHANLIESEVIAAVVSEVNLVNNISEWVLDTGATRHICTNRNLFLEYEEVNDGENVFLGDARTAKAGLKLVFDSNKLILSRNGDFVGKGFCHGGLFVLDAECENMNKASTSFAYIVESLDLWHGRLGHVNVASIKRMKQLSLIPNLTNSEHPKCEICVEAKHFKKPFKTVERSSELLELIHSDLGDFKNTMSRGGKRYYITFIDDYSRYTRVYLLSSKDEAENMFIKFKIEVENQKDKKIKRLRSDRGGEYGSSLLKSFCEKNGIVHEVTAPRTPEQNGIAERKNRTLKDMMNAMLISSGLPSNMWGEAILSACHVLNRVPHKRIRKTPYELWEGRTPNLGYFKVWGCLAKVGIPEPQREKIGPKTKDSVFIGYAENSAAYRKPRFSNESLPVTPQVRSISTLDESHSTQELRRSKRPKIGTNFGPDFVTAFLTEDDPKTYQEAMKSVDATFWKDAIHSELESIMGNHTWELVELPRGLDSVDIHIILAYEHWNAITRLLKYLKGTMNLGLTYTGHPLVLEGYCDANWISDNDETNSTSGYVFTLGGGAISWKSSKQTCNARSTMESEFVALEKAGTEAEWLRNLLADIPLWDKPLPSIAMHCDSQAAIACAKNKIYNGKKRHIRLRHNIVRQLIGNGVIAMEFVRSRKESCRSSDQGSN</sequence>
<dbReference type="PANTHER" id="PTHR42648:SF20">
    <property type="entry name" value="RNA-DIRECTED DNA POLYMERASE"/>
    <property type="match status" value="1"/>
</dbReference>
<accession>A0A2N9GDT8</accession>
<dbReference type="InterPro" id="IPR012337">
    <property type="entry name" value="RNaseH-like_sf"/>
</dbReference>
<dbReference type="AlphaFoldDB" id="A0A2N9GDT8"/>
<dbReference type="InterPro" id="IPR039537">
    <property type="entry name" value="Retrotran_Ty1/copia-like"/>
</dbReference>
<dbReference type="Pfam" id="PF14223">
    <property type="entry name" value="Retrotran_gag_2"/>
    <property type="match status" value="1"/>
</dbReference>
<dbReference type="Gene3D" id="3.30.420.10">
    <property type="entry name" value="Ribonuclease H-like superfamily/Ribonuclease H"/>
    <property type="match status" value="1"/>
</dbReference>
<dbReference type="PANTHER" id="PTHR42648">
    <property type="entry name" value="TRANSPOSASE, PUTATIVE-RELATED"/>
    <property type="match status" value="1"/>
</dbReference>
<dbReference type="GO" id="GO:0006508">
    <property type="term" value="P:proteolysis"/>
    <property type="evidence" value="ECO:0007669"/>
    <property type="project" value="UniProtKB-KW"/>
</dbReference>
<dbReference type="InterPro" id="IPR001878">
    <property type="entry name" value="Znf_CCHC"/>
</dbReference>
<dbReference type="InterPro" id="IPR036397">
    <property type="entry name" value="RNaseH_sf"/>
</dbReference>
<protein>
    <recommendedName>
        <fullName evidence="7">Integrase catalytic domain-containing protein</fullName>
    </recommendedName>
</protein>
<dbReference type="SUPFAM" id="SSF53098">
    <property type="entry name" value="Ribonuclease H-like"/>
    <property type="match status" value="1"/>
</dbReference>
<dbReference type="PROSITE" id="PS50994">
    <property type="entry name" value="INTEGRASE"/>
    <property type="match status" value="1"/>
</dbReference>
<keyword evidence="3" id="KW-0862">Zinc</keyword>
<dbReference type="SUPFAM" id="SSF56672">
    <property type="entry name" value="DNA/RNA polymerases"/>
    <property type="match status" value="1"/>
</dbReference>
<organism evidence="6">
    <name type="scientific">Fagus sylvatica</name>
    <name type="common">Beechnut</name>
    <dbReference type="NCBI Taxonomy" id="28930"/>
    <lineage>
        <taxon>Eukaryota</taxon>
        <taxon>Viridiplantae</taxon>
        <taxon>Streptophyta</taxon>
        <taxon>Embryophyta</taxon>
        <taxon>Tracheophyta</taxon>
        <taxon>Spermatophyta</taxon>
        <taxon>Magnoliopsida</taxon>
        <taxon>eudicotyledons</taxon>
        <taxon>Gunneridae</taxon>
        <taxon>Pentapetalae</taxon>
        <taxon>rosids</taxon>
        <taxon>fabids</taxon>
        <taxon>Fagales</taxon>
        <taxon>Fagaceae</taxon>
        <taxon>Fagus</taxon>
    </lineage>
</organism>
<dbReference type="SUPFAM" id="SSF57756">
    <property type="entry name" value="Retrovirus zinc finger-like domains"/>
    <property type="match status" value="1"/>
</dbReference>
<dbReference type="EMBL" id="OIVN01001779">
    <property type="protein sequence ID" value="SPC97529.1"/>
    <property type="molecule type" value="Genomic_DNA"/>
</dbReference>
<dbReference type="InterPro" id="IPR036875">
    <property type="entry name" value="Znf_CCHC_sf"/>
</dbReference>
<dbReference type="InterPro" id="IPR025724">
    <property type="entry name" value="GAG-pre-integrase_dom"/>
</dbReference>
<keyword evidence="2" id="KW-0064">Aspartyl protease</keyword>
<evidence type="ECO:0000259" key="5">
    <source>
        <dbReference type="PROSITE" id="PS50994"/>
    </source>
</evidence>
<dbReference type="GO" id="GO:0004190">
    <property type="term" value="F:aspartic-type endopeptidase activity"/>
    <property type="evidence" value="ECO:0007669"/>
    <property type="project" value="UniProtKB-KW"/>
</dbReference>
<proteinExistence type="predicted"/>
<evidence type="ECO:0000256" key="2">
    <source>
        <dbReference type="ARBA" id="ARBA00022750"/>
    </source>
</evidence>
<keyword evidence="2" id="KW-0378">Hydrolase</keyword>
<keyword evidence="1" id="KW-0645">Protease</keyword>
<dbReference type="GO" id="GO:0003676">
    <property type="term" value="F:nucleic acid binding"/>
    <property type="evidence" value="ECO:0007669"/>
    <property type="project" value="InterPro"/>
</dbReference>
<dbReference type="InterPro" id="IPR001584">
    <property type="entry name" value="Integrase_cat-core"/>
</dbReference>
<gene>
    <name evidence="6" type="ORF">FSB_LOCUS25411</name>
</gene>
<dbReference type="InterPro" id="IPR054722">
    <property type="entry name" value="PolX-like_BBD"/>
</dbReference>
<dbReference type="Pfam" id="PF00665">
    <property type="entry name" value="rve"/>
    <property type="match status" value="1"/>
</dbReference>
<evidence type="ECO:0000256" key="1">
    <source>
        <dbReference type="ARBA" id="ARBA00022670"/>
    </source>
</evidence>
<evidence type="ECO:0000313" key="6">
    <source>
        <dbReference type="EMBL" id="SPC97529.1"/>
    </source>
</evidence>
<dbReference type="CDD" id="cd09272">
    <property type="entry name" value="RNase_HI_RT_Ty1"/>
    <property type="match status" value="1"/>
</dbReference>
<keyword evidence="3" id="KW-0863">Zinc-finger</keyword>
<keyword evidence="3" id="KW-0479">Metal-binding</keyword>